<evidence type="ECO:0000256" key="2">
    <source>
        <dbReference type="ARBA" id="ARBA00023002"/>
    </source>
</evidence>
<dbReference type="EMBL" id="JBHSQK010000003">
    <property type="protein sequence ID" value="MFC5946854.1"/>
    <property type="molecule type" value="Genomic_DNA"/>
</dbReference>
<dbReference type="InterPro" id="IPR036291">
    <property type="entry name" value="NAD(P)-bd_dom_sf"/>
</dbReference>
<sequence>MTQRPLEGAVAVVTGAAGGLGAASAARLSRDGASVVVVDLDGAAAEAVAKDLAGPALAVAADVSNEADVQAYMQAAVKRFGRVDLHHLNAGIPGTTAALVDVEVEDFDRVMGVNVRGVFLGLREAFRRYRTQGAGGAIAVTASIASLRGSSDLFAYHASKHGVIGLVRNAAVYGGPLGIRVNAVAPGIVPTPLFGGASGPGSGGDMARRAATTPLRRAGTPEEIAGVVAFLLGPDSTYMTGETVSVDGGASAVNTVRPSGGAGAWDTSELDARTAFQ</sequence>
<dbReference type="CDD" id="cd05233">
    <property type="entry name" value="SDR_c"/>
    <property type="match status" value="1"/>
</dbReference>
<keyword evidence="2 4" id="KW-0560">Oxidoreductase</keyword>
<dbReference type="PANTHER" id="PTHR24321:SF8">
    <property type="entry name" value="ESTRADIOL 17-BETA-DEHYDROGENASE 8-RELATED"/>
    <property type="match status" value="1"/>
</dbReference>
<dbReference type="RefSeq" id="WP_379563147.1">
    <property type="nucleotide sequence ID" value="NZ_JBHSQK010000003.1"/>
</dbReference>
<name>A0ABW1I292_9PSEU</name>
<gene>
    <name evidence="4" type="ORF">ACFQH9_01015</name>
</gene>
<dbReference type="PANTHER" id="PTHR24321">
    <property type="entry name" value="DEHYDROGENASES, SHORT CHAIN"/>
    <property type="match status" value="1"/>
</dbReference>
<accession>A0ABW1I292</accession>
<dbReference type="GO" id="GO:0016491">
    <property type="term" value="F:oxidoreductase activity"/>
    <property type="evidence" value="ECO:0007669"/>
    <property type="project" value="UniProtKB-KW"/>
</dbReference>
<evidence type="ECO:0000256" key="1">
    <source>
        <dbReference type="ARBA" id="ARBA00006484"/>
    </source>
</evidence>
<evidence type="ECO:0000313" key="4">
    <source>
        <dbReference type="EMBL" id="MFC5946854.1"/>
    </source>
</evidence>
<evidence type="ECO:0000256" key="3">
    <source>
        <dbReference type="SAM" id="MobiDB-lite"/>
    </source>
</evidence>
<organism evidence="4 5">
    <name type="scientific">Pseudonocardia lutea</name>
    <dbReference type="NCBI Taxonomy" id="2172015"/>
    <lineage>
        <taxon>Bacteria</taxon>
        <taxon>Bacillati</taxon>
        <taxon>Actinomycetota</taxon>
        <taxon>Actinomycetes</taxon>
        <taxon>Pseudonocardiales</taxon>
        <taxon>Pseudonocardiaceae</taxon>
        <taxon>Pseudonocardia</taxon>
    </lineage>
</organism>
<dbReference type="InterPro" id="IPR002347">
    <property type="entry name" value="SDR_fam"/>
</dbReference>
<keyword evidence="5" id="KW-1185">Reference proteome</keyword>
<comment type="caution">
    <text evidence="4">The sequence shown here is derived from an EMBL/GenBank/DDBJ whole genome shotgun (WGS) entry which is preliminary data.</text>
</comment>
<evidence type="ECO:0000313" key="5">
    <source>
        <dbReference type="Proteomes" id="UP001596119"/>
    </source>
</evidence>
<reference evidence="5" key="1">
    <citation type="journal article" date="2019" name="Int. J. Syst. Evol. Microbiol.">
        <title>The Global Catalogue of Microorganisms (GCM) 10K type strain sequencing project: providing services to taxonomists for standard genome sequencing and annotation.</title>
        <authorList>
            <consortium name="The Broad Institute Genomics Platform"/>
            <consortium name="The Broad Institute Genome Sequencing Center for Infectious Disease"/>
            <person name="Wu L."/>
            <person name="Ma J."/>
        </authorList>
    </citation>
    <scope>NUCLEOTIDE SEQUENCE [LARGE SCALE GENOMIC DNA]</scope>
    <source>
        <strain evidence="5">CGMCC 4.7397</strain>
    </source>
</reference>
<dbReference type="SUPFAM" id="SSF51735">
    <property type="entry name" value="NAD(P)-binding Rossmann-fold domains"/>
    <property type="match status" value="1"/>
</dbReference>
<comment type="similarity">
    <text evidence="1">Belongs to the short-chain dehydrogenases/reductases (SDR) family.</text>
</comment>
<dbReference type="Pfam" id="PF13561">
    <property type="entry name" value="adh_short_C2"/>
    <property type="match status" value="1"/>
</dbReference>
<protein>
    <submittedName>
        <fullName evidence="4">SDR family NAD(P)-dependent oxidoreductase</fullName>
        <ecNumber evidence="4">1.1.1.-</ecNumber>
    </submittedName>
</protein>
<dbReference type="EC" id="1.1.1.-" evidence="4"/>
<dbReference type="PRINTS" id="PR00081">
    <property type="entry name" value="GDHRDH"/>
</dbReference>
<proteinExistence type="inferred from homology"/>
<feature type="region of interest" description="Disordered" evidence="3">
    <location>
        <begin position="257"/>
        <end position="277"/>
    </location>
</feature>
<dbReference type="Gene3D" id="3.40.50.720">
    <property type="entry name" value="NAD(P)-binding Rossmann-like Domain"/>
    <property type="match status" value="1"/>
</dbReference>
<dbReference type="Proteomes" id="UP001596119">
    <property type="component" value="Unassembled WGS sequence"/>
</dbReference>